<dbReference type="InterPro" id="IPR003789">
    <property type="entry name" value="Asn/Gln_tRNA_amidoTrase-B-like"/>
</dbReference>
<dbReference type="InterPro" id="IPR042184">
    <property type="entry name" value="YqeY/Aim41_N"/>
</dbReference>
<comment type="caution">
    <text evidence="2">The sequence shown here is derived from an EMBL/GenBank/DDBJ whole genome shotgun (WGS) entry which is preliminary data.</text>
</comment>
<reference evidence="2 3" key="1">
    <citation type="submission" date="2020-08" db="EMBL/GenBank/DDBJ databases">
        <title>A Genomic Blueprint of the Chicken Gut Microbiome.</title>
        <authorList>
            <person name="Gilroy R."/>
            <person name="Ravi A."/>
            <person name="Getino M."/>
            <person name="Pursley I."/>
            <person name="Horton D.L."/>
            <person name="Alikhan N.-F."/>
            <person name="Baker D."/>
            <person name="Gharbi K."/>
            <person name="Hall N."/>
            <person name="Watson M."/>
            <person name="Adriaenssens E.M."/>
            <person name="Foster-Nyarko E."/>
            <person name="Jarju S."/>
            <person name="Secka A."/>
            <person name="Antonio M."/>
            <person name="Oren A."/>
            <person name="Chaudhuri R."/>
            <person name="La Ragione R.M."/>
            <person name="Hildebrand F."/>
            <person name="Pallen M.J."/>
        </authorList>
    </citation>
    <scope>NUCLEOTIDE SEQUENCE [LARGE SCALE GENOMIC DNA]</scope>
    <source>
        <strain evidence="2 3">Sa2CUA10</strain>
    </source>
</reference>
<dbReference type="PANTHER" id="PTHR28055:SF1">
    <property type="entry name" value="ALTERED INHERITANCE OF MITOCHONDRIA PROTEIN 41, MITOCHONDRIAL"/>
    <property type="match status" value="1"/>
</dbReference>
<name>A0ABR8SLU4_9BACL</name>
<dbReference type="Proteomes" id="UP000603641">
    <property type="component" value="Unassembled WGS sequence"/>
</dbReference>
<evidence type="ECO:0000313" key="3">
    <source>
        <dbReference type="Proteomes" id="UP000603641"/>
    </source>
</evidence>
<proteinExistence type="predicted"/>
<accession>A0ABR8SLU4</accession>
<dbReference type="InterPro" id="IPR019004">
    <property type="entry name" value="YqeY/Aim41"/>
</dbReference>
<protein>
    <submittedName>
        <fullName evidence="2">GatB/YqeY domain-containing protein</fullName>
    </submittedName>
</protein>
<sequence length="147" mass="16408">MSLLNDLNQDMKQAMKDKNKQKLSVIRMLKASLQNEAIKQGRELNEEEELSVLVREMKQRKDSLQEFEKAGRDDLVAGLQDEIAVLTPYLPKQLTEEELQEIVAQTISEIGAASKADMGKVMGALMPKVKGKADGGLVNRIVQQQLS</sequence>
<dbReference type="Gene3D" id="1.10.10.410">
    <property type="match status" value="1"/>
</dbReference>
<organism evidence="2 3">
    <name type="scientific">Fictibacillus norfolkensis</name>
    <dbReference type="NCBI Taxonomy" id="2762233"/>
    <lineage>
        <taxon>Bacteria</taxon>
        <taxon>Bacillati</taxon>
        <taxon>Bacillota</taxon>
        <taxon>Bacilli</taxon>
        <taxon>Bacillales</taxon>
        <taxon>Fictibacillaceae</taxon>
        <taxon>Fictibacillus</taxon>
    </lineage>
</organism>
<evidence type="ECO:0000256" key="1">
    <source>
        <dbReference type="SAM" id="Coils"/>
    </source>
</evidence>
<evidence type="ECO:0000313" key="2">
    <source>
        <dbReference type="EMBL" id="MBD7964451.1"/>
    </source>
</evidence>
<dbReference type="PANTHER" id="PTHR28055">
    <property type="entry name" value="ALTERED INHERITANCE OF MITOCHONDRIA PROTEIN 41, MITOCHONDRIAL"/>
    <property type="match status" value="1"/>
</dbReference>
<dbReference type="EMBL" id="JACSQM010000004">
    <property type="protein sequence ID" value="MBD7964451.1"/>
    <property type="molecule type" value="Genomic_DNA"/>
</dbReference>
<dbReference type="Pfam" id="PF09424">
    <property type="entry name" value="YqeY"/>
    <property type="match status" value="1"/>
</dbReference>
<gene>
    <name evidence="2" type="ORF">H9648_10320</name>
</gene>
<dbReference type="SUPFAM" id="SSF89095">
    <property type="entry name" value="GatB/YqeY motif"/>
    <property type="match status" value="1"/>
</dbReference>
<dbReference type="InterPro" id="IPR023168">
    <property type="entry name" value="GatB_Yqey_C_2"/>
</dbReference>
<keyword evidence="3" id="KW-1185">Reference proteome</keyword>
<feature type="coiled-coil region" evidence="1">
    <location>
        <begin position="1"/>
        <end position="50"/>
    </location>
</feature>
<dbReference type="Gene3D" id="1.10.1510.10">
    <property type="entry name" value="Uncharacterised protein YqeY/AIM41 PF09424, N-terminal domain"/>
    <property type="match status" value="1"/>
</dbReference>
<keyword evidence="1" id="KW-0175">Coiled coil</keyword>
<dbReference type="RefSeq" id="WP_191753781.1">
    <property type="nucleotide sequence ID" value="NZ_JACSQM010000004.1"/>
</dbReference>